<feature type="domain" description="Ig-like" evidence="2">
    <location>
        <begin position="176"/>
        <end position="264"/>
    </location>
</feature>
<sequence>MDSLQPAKATLCWAVLLLLQLLLATTSAEAAHTYGKPSRYLNPDQEDLQPQFEETPTDIQALVGQTVILPCNIIDLGDKVVSWIRTRDLHILTSDLFTFTSDDRFGVLHTPASRAWNLRIMGAKQADEGKYECQVNTDPKMNRAVFLKIRGNEWLEDRPYGPHDPGGSDKAPAGLPILRQAKVLGAAEQFVSLGSTVTFTCLVAAPYPRGSPPHTVVWLHRNRVVSIQAERGGISMATVTTESQTTSRLTVAHVGPADAGNYTCAPGSGIVPATVALVVTDGERTEAMQRDGLHSGAAPIARVAALLLLLAALASSSWRQTT</sequence>
<dbReference type="PROSITE" id="PS50835">
    <property type="entry name" value="IG_LIKE"/>
    <property type="match status" value="2"/>
</dbReference>
<keyword evidence="4" id="KW-1185">Reference proteome</keyword>
<dbReference type="AlphaFoldDB" id="A0AAN9VNV5"/>
<feature type="domain" description="Ig-like" evidence="2">
    <location>
        <begin position="50"/>
        <end position="146"/>
    </location>
</feature>
<gene>
    <name evidence="3" type="ORF">R5R35_005256</name>
</gene>
<evidence type="ECO:0000313" key="3">
    <source>
        <dbReference type="EMBL" id="KAK7866826.1"/>
    </source>
</evidence>
<dbReference type="EMBL" id="JAZDUA010000135">
    <property type="protein sequence ID" value="KAK7866826.1"/>
    <property type="molecule type" value="Genomic_DNA"/>
</dbReference>
<accession>A0AAN9VNV5</accession>
<evidence type="ECO:0000256" key="1">
    <source>
        <dbReference type="SAM" id="SignalP"/>
    </source>
</evidence>
<dbReference type="SUPFAM" id="SSF48726">
    <property type="entry name" value="Immunoglobulin"/>
    <property type="match status" value="2"/>
</dbReference>
<dbReference type="InterPro" id="IPR013098">
    <property type="entry name" value="Ig_I-set"/>
</dbReference>
<reference evidence="3 4" key="1">
    <citation type="submission" date="2024-03" db="EMBL/GenBank/DDBJ databases">
        <title>The genome assembly and annotation of the cricket Gryllus longicercus Weissman &amp; Gray.</title>
        <authorList>
            <person name="Szrajer S."/>
            <person name="Gray D."/>
            <person name="Ylla G."/>
        </authorList>
    </citation>
    <scope>NUCLEOTIDE SEQUENCE [LARGE SCALE GENOMIC DNA]</scope>
    <source>
        <strain evidence="3">DAG 2021-001</strain>
        <tissue evidence="3">Whole body minus gut</tissue>
    </source>
</reference>
<dbReference type="InterPro" id="IPR013783">
    <property type="entry name" value="Ig-like_fold"/>
</dbReference>
<dbReference type="GO" id="GO:0050808">
    <property type="term" value="P:synapse organization"/>
    <property type="evidence" value="ECO:0007669"/>
    <property type="project" value="TreeGrafter"/>
</dbReference>
<feature type="chain" id="PRO_5042814923" description="Ig-like domain-containing protein" evidence="1">
    <location>
        <begin position="31"/>
        <end position="322"/>
    </location>
</feature>
<dbReference type="Pfam" id="PF13927">
    <property type="entry name" value="Ig_3"/>
    <property type="match status" value="1"/>
</dbReference>
<dbReference type="SMART" id="SM00408">
    <property type="entry name" value="IGc2"/>
    <property type="match status" value="2"/>
</dbReference>
<evidence type="ECO:0000259" key="2">
    <source>
        <dbReference type="PROSITE" id="PS50835"/>
    </source>
</evidence>
<feature type="signal peptide" evidence="1">
    <location>
        <begin position="1"/>
        <end position="30"/>
    </location>
</feature>
<dbReference type="Proteomes" id="UP001378592">
    <property type="component" value="Unassembled WGS sequence"/>
</dbReference>
<evidence type="ECO:0000313" key="4">
    <source>
        <dbReference type="Proteomes" id="UP001378592"/>
    </source>
</evidence>
<dbReference type="PANTHER" id="PTHR23279">
    <property type="entry name" value="DEFECTIVE PROBOSCIS EXTENSION RESPONSE DPR -RELATED"/>
    <property type="match status" value="1"/>
</dbReference>
<dbReference type="GO" id="GO:0032589">
    <property type="term" value="C:neuron projection membrane"/>
    <property type="evidence" value="ECO:0007669"/>
    <property type="project" value="TreeGrafter"/>
</dbReference>
<dbReference type="InterPro" id="IPR036179">
    <property type="entry name" value="Ig-like_dom_sf"/>
</dbReference>
<protein>
    <recommendedName>
        <fullName evidence="2">Ig-like domain-containing protein</fullName>
    </recommendedName>
</protein>
<keyword evidence="1" id="KW-0732">Signal</keyword>
<dbReference type="SMART" id="SM00409">
    <property type="entry name" value="IG"/>
    <property type="match status" value="2"/>
</dbReference>
<dbReference type="Gene3D" id="2.60.40.10">
    <property type="entry name" value="Immunoglobulins"/>
    <property type="match status" value="2"/>
</dbReference>
<dbReference type="Pfam" id="PF07679">
    <property type="entry name" value="I-set"/>
    <property type="match status" value="1"/>
</dbReference>
<organism evidence="3 4">
    <name type="scientific">Gryllus longicercus</name>
    <dbReference type="NCBI Taxonomy" id="2509291"/>
    <lineage>
        <taxon>Eukaryota</taxon>
        <taxon>Metazoa</taxon>
        <taxon>Ecdysozoa</taxon>
        <taxon>Arthropoda</taxon>
        <taxon>Hexapoda</taxon>
        <taxon>Insecta</taxon>
        <taxon>Pterygota</taxon>
        <taxon>Neoptera</taxon>
        <taxon>Polyneoptera</taxon>
        <taxon>Orthoptera</taxon>
        <taxon>Ensifera</taxon>
        <taxon>Gryllidea</taxon>
        <taxon>Grylloidea</taxon>
        <taxon>Gryllidae</taxon>
        <taxon>Gryllinae</taxon>
        <taxon>Gryllus</taxon>
    </lineage>
</organism>
<name>A0AAN9VNV5_9ORTH</name>
<dbReference type="InterPro" id="IPR007110">
    <property type="entry name" value="Ig-like_dom"/>
</dbReference>
<proteinExistence type="predicted"/>
<dbReference type="InterPro" id="IPR037448">
    <property type="entry name" value="Zig-8"/>
</dbReference>
<comment type="caution">
    <text evidence="3">The sequence shown here is derived from an EMBL/GenBank/DDBJ whole genome shotgun (WGS) entry which is preliminary data.</text>
</comment>
<dbReference type="InterPro" id="IPR003599">
    <property type="entry name" value="Ig_sub"/>
</dbReference>
<dbReference type="PANTHER" id="PTHR23279:SF46">
    <property type="entry name" value="DEFECTIVE PROBOSCIS EXTENSION RESPONSE 10, ISOFORM A-RELATED"/>
    <property type="match status" value="1"/>
</dbReference>
<dbReference type="InterPro" id="IPR003598">
    <property type="entry name" value="Ig_sub2"/>
</dbReference>